<dbReference type="GO" id="GO:0003677">
    <property type="term" value="F:DNA binding"/>
    <property type="evidence" value="ECO:0007669"/>
    <property type="project" value="UniProtKB-UniRule"/>
</dbReference>
<dbReference type="AlphaFoldDB" id="B8I690"/>
<evidence type="ECO:0000313" key="5">
    <source>
        <dbReference type="Proteomes" id="UP000001349"/>
    </source>
</evidence>
<feature type="domain" description="HTH tetR-type" evidence="3">
    <location>
        <begin position="6"/>
        <end position="66"/>
    </location>
</feature>
<organism evidence="4 5">
    <name type="scientific">Ruminiclostridium cellulolyticum (strain ATCC 35319 / DSM 5812 / JCM 6584 / H10)</name>
    <name type="common">Clostridium cellulolyticum</name>
    <dbReference type="NCBI Taxonomy" id="394503"/>
    <lineage>
        <taxon>Bacteria</taxon>
        <taxon>Bacillati</taxon>
        <taxon>Bacillota</taxon>
        <taxon>Clostridia</taxon>
        <taxon>Eubacteriales</taxon>
        <taxon>Oscillospiraceae</taxon>
        <taxon>Ruminiclostridium</taxon>
    </lineage>
</organism>
<name>B8I690_RUMCH</name>
<evidence type="ECO:0000259" key="3">
    <source>
        <dbReference type="PROSITE" id="PS50977"/>
    </source>
</evidence>
<dbReference type="RefSeq" id="WP_015925944.1">
    <property type="nucleotide sequence ID" value="NC_011898.1"/>
</dbReference>
<dbReference type="Pfam" id="PF00440">
    <property type="entry name" value="TetR_N"/>
    <property type="match status" value="1"/>
</dbReference>
<dbReference type="eggNOG" id="COG1309">
    <property type="taxonomic scope" value="Bacteria"/>
</dbReference>
<dbReference type="PANTHER" id="PTHR43479">
    <property type="entry name" value="ACREF/ENVCD OPERON REPRESSOR-RELATED"/>
    <property type="match status" value="1"/>
</dbReference>
<dbReference type="PROSITE" id="PS50977">
    <property type="entry name" value="HTH_TETR_2"/>
    <property type="match status" value="1"/>
</dbReference>
<dbReference type="InterPro" id="IPR001647">
    <property type="entry name" value="HTH_TetR"/>
</dbReference>
<keyword evidence="5" id="KW-1185">Reference proteome</keyword>
<dbReference type="STRING" id="394503.Ccel_2527"/>
<dbReference type="PANTHER" id="PTHR43479:SF11">
    <property type="entry name" value="ACREF_ENVCD OPERON REPRESSOR-RELATED"/>
    <property type="match status" value="1"/>
</dbReference>
<dbReference type="Proteomes" id="UP000001349">
    <property type="component" value="Chromosome"/>
</dbReference>
<sequence length="176" mass="20707">MPKIIENIKENLILEGRKILIEKSYKELNIRDTSKNCGIGIGTFYNYFKNKEMFVHEIFMDDWRKVIGLTESLRASKEPLKEKIRKIYICLDGFVDKYLSIFYEISMLKGYSPERDNDIKDLYPMVEEILNIEKANGTIKSPLSPQSLSYFIVSNLVYLSKTKYISFDELYSHMNI</sequence>
<accession>B8I690</accession>
<dbReference type="EMBL" id="CP001348">
    <property type="protein sequence ID" value="ACL76855.1"/>
    <property type="molecule type" value="Genomic_DNA"/>
</dbReference>
<reference evidence="4 5" key="1">
    <citation type="submission" date="2009-01" db="EMBL/GenBank/DDBJ databases">
        <title>Complete sequence of Clostridium cellulolyticum H10.</title>
        <authorList>
            <consortium name="US DOE Joint Genome Institute"/>
            <person name="Lucas S."/>
            <person name="Copeland A."/>
            <person name="Lapidus A."/>
            <person name="Glavina del Rio T."/>
            <person name="Dalin E."/>
            <person name="Tice H."/>
            <person name="Bruce D."/>
            <person name="Goodwin L."/>
            <person name="Pitluck S."/>
            <person name="Chertkov O."/>
            <person name="Saunders E."/>
            <person name="Brettin T."/>
            <person name="Detter J.C."/>
            <person name="Han C."/>
            <person name="Larimer F."/>
            <person name="Land M."/>
            <person name="Hauser L."/>
            <person name="Kyrpides N."/>
            <person name="Ivanova N."/>
            <person name="Zhou J."/>
            <person name="Richardson P."/>
        </authorList>
    </citation>
    <scope>NUCLEOTIDE SEQUENCE [LARGE SCALE GENOMIC DNA]</scope>
    <source>
        <strain evidence="5">ATCC 35319 / DSM 5812 / JCM 6584 / H10</strain>
    </source>
</reference>
<dbReference type="SUPFAM" id="SSF46689">
    <property type="entry name" value="Homeodomain-like"/>
    <property type="match status" value="1"/>
</dbReference>
<dbReference type="InterPro" id="IPR050624">
    <property type="entry name" value="HTH-type_Tx_Regulator"/>
</dbReference>
<dbReference type="KEGG" id="cce:Ccel_2527"/>
<dbReference type="Gene3D" id="1.10.357.10">
    <property type="entry name" value="Tetracycline Repressor, domain 2"/>
    <property type="match status" value="1"/>
</dbReference>
<evidence type="ECO:0000256" key="2">
    <source>
        <dbReference type="PROSITE-ProRule" id="PRU00335"/>
    </source>
</evidence>
<proteinExistence type="predicted"/>
<feature type="DNA-binding region" description="H-T-H motif" evidence="2">
    <location>
        <begin position="29"/>
        <end position="48"/>
    </location>
</feature>
<keyword evidence="1 2" id="KW-0238">DNA-binding</keyword>
<dbReference type="InterPro" id="IPR009057">
    <property type="entry name" value="Homeodomain-like_sf"/>
</dbReference>
<dbReference type="HOGENOM" id="CLU_104512_1_0_9"/>
<evidence type="ECO:0000313" key="4">
    <source>
        <dbReference type="EMBL" id="ACL76855.1"/>
    </source>
</evidence>
<protein>
    <submittedName>
        <fullName evidence="4">Transcriptional regulator, TetR family</fullName>
    </submittedName>
</protein>
<evidence type="ECO:0000256" key="1">
    <source>
        <dbReference type="ARBA" id="ARBA00023125"/>
    </source>
</evidence>
<gene>
    <name evidence="4" type="ordered locus">Ccel_2527</name>
</gene>